<dbReference type="InterPro" id="IPR050107">
    <property type="entry name" value="ABC_carbohydrate_import_ATPase"/>
</dbReference>
<gene>
    <name evidence="12" type="ORF">FC82_GL002472</name>
</gene>
<dbReference type="Proteomes" id="UP000051845">
    <property type="component" value="Unassembled WGS sequence"/>
</dbReference>
<feature type="domain" description="ABC transporter" evidence="11">
    <location>
        <begin position="8"/>
        <end position="244"/>
    </location>
</feature>
<dbReference type="InterPro" id="IPR027417">
    <property type="entry name" value="P-loop_NTPase"/>
</dbReference>
<dbReference type="SUPFAM" id="SSF52540">
    <property type="entry name" value="P-loop containing nucleoside triphosphate hydrolases"/>
    <property type="match status" value="2"/>
</dbReference>
<dbReference type="FunFam" id="3.40.50.300:FF:000126">
    <property type="entry name" value="Galactose/methyl galactoside import ATP-binding protein MglA"/>
    <property type="match status" value="1"/>
</dbReference>
<evidence type="ECO:0000256" key="2">
    <source>
        <dbReference type="ARBA" id="ARBA00004533"/>
    </source>
</evidence>
<evidence type="ECO:0000256" key="3">
    <source>
        <dbReference type="ARBA" id="ARBA00022448"/>
    </source>
</evidence>
<dbReference type="SMART" id="SM00382">
    <property type="entry name" value="AAA"/>
    <property type="match status" value="2"/>
</dbReference>
<dbReference type="CDD" id="cd03216">
    <property type="entry name" value="ABC_Carb_Monos_I"/>
    <property type="match status" value="1"/>
</dbReference>
<dbReference type="PANTHER" id="PTHR43790">
    <property type="entry name" value="CARBOHYDRATE TRANSPORT ATP-BINDING PROTEIN MG119-RELATED"/>
    <property type="match status" value="1"/>
</dbReference>
<dbReference type="InterPro" id="IPR003439">
    <property type="entry name" value="ABC_transporter-like_ATP-bd"/>
</dbReference>
<evidence type="ECO:0000313" key="12">
    <source>
        <dbReference type="EMBL" id="KRM75284.1"/>
    </source>
</evidence>
<name>A0A0R2BBS7_SECCO</name>
<dbReference type="PROSITE" id="PS50893">
    <property type="entry name" value="ABC_TRANSPORTER_2"/>
    <property type="match status" value="2"/>
</dbReference>
<evidence type="ECO:0000256" key="10">
    <source>
        <dbReference type="ARBA" id="ARBA00023136"/>
    </source>
</evidence>
<dbReference type="GO" id="GO:0005886">
    <property type="term" value="C:plasma membrane"/>
    <property type="evidence" value="ECO:0007669"/>
    <property type="project" value="UniProtKB-SubCell"/>
</dbReference>
<keyword evidence="6" id="KW-0677">Repeat</keyword>
<comment type="caution">
    <text evidence="12">The sequence shown here is derived from an EMBL/GenBank/DDBJ whole genome shotgun (WGS) entry which is preliminary data.</text>
</comment>
<evidence type="ECO:0000256" key="6">
    <source>
        <dbReference type="ARBA" id="ARBA00022737"/>
    </source>
</evidence>
<organism evidence="12 13">
    <name type="scientific">Secundilactobacillus collinoides DSM 20515 = JCM 1123</name>
    <dbReference type="NCBI Taxonomy" id="1423733"/>
    <lineage>
        <taxon>Bacteria</taxon>
        <taxon>Bacillati</taxon>
        <taxon>Bacillota</taxon>
        <taxon>Bacilli</taxon>
        <taxon>Lactobacillales</taxon>
        <taxon>Lactobacillaceae</taxon>
        <taxon>Secundilactobacillus</taxon>
    </lineage>
</organism>
<sequence length="499" mass="54633">MIDTDTILEMTHINISFSGVHILKDADLVLKRGQVNILLGENGAGKSTLMKVLTGAYHKDSGEIRINGEPVTINNAADAEKNGISMIYQEFNLIPNLSVAENIFLGKELVGFGGKVDFEGMNREAQKILDRLHVAISPKTKVGKLGVAQQQMVEIAKALSVDAKIVIMDEPTSALTDEEIENLFAIVNEMKTHGVSIIYISHRLEEFKYVGDYVTTMRDGSTVGLTPIAEASHDRLVQLMVGREIKNQFPHVEQELGSELLRVSHLSNAHVHDVSLTVHAGEIVGIAGLMGAGRTEIARAIYGIDPIDEGEIFVAGKKVKVASPADAIAHHVGFVTENRRDEGLIMTLDINQNITLPALRAIQKNRLALSMQKERQVGAKFMHDLDIKAVNGRQKAGTLSGGNQQKVVIAKWLEAQPQILMMDEPTRGIDVGAKYEIYTIMNELKKHGVGILMISSELPEVIGMSDRILTMREGQLTGELDRGEATQEKIMTLATSEVE</sequence>
<keyword evidence="7" id="KW-0547">Nucleotide-binding</keyword>
<proteinExistence type="predicted"/>
<dbReference type="PANTHER" id="PTHR43790:SF3">
    <property type="entry name" value="D-ALLOSE IMPORT ATP-BINDING PROTEIN ALSA-RELATED"/>
    <property type="match status" value="1"/>
</dbReference>
<dbReference type="GO" id="GO:0005524">
    <property type="term" value="F:ATP binding"/>
    <property type="evidence" value="ECO:0007669"/>
    <property type="project" value="UniProtKB-KW"/>
</dbReference>
<evidence type="ECO:0000256" key="1">
    <source>
        <dbReference type="ARBA" id="ARBA00004202"/>
    </source>
</evidence>
<dbReference type="Pfam" id="PF00005">
    <property type="entry name" value="ABC_tran"/>
    <property type="match status" value="2"/>
</dbReference>
<protein>
    <submittedName>
        <fullName evidence="12">ABC-type sugar transport system, ATPase component</fullName>
    </submittedName>
</protein>
<dbReference type="FunFam" id="3.40.50.300:FF:000127">
    <property type="entry name" value="Ribose import ATP-binding protein RbsA"/>
    <property type="match status" value="1"/>
</dbReference>
<dbReference type="CDD" id="cd03215">
    <property type="entry name" value="ABC_Carb_Monos_II"/>
    <property type="match status" value="1"/>
</dbReference>
<comment type="subcellular location">
    <subcellularLocation>
        <location evidence="2">Cell inner membrane</location>
    </subcellularLocation>
    <subcellularLocation>
        <location evidence="1">Cell membrane</location>
        <topology evidence="1">Peripheral membrane protein</topology>
    </subcellularLocation>
</comment>
<accession>A0A0R2BBS7</accession>
<keyword evidence="8" id="KW-0067">ATP-binding</keyword>
<dbReference type="GO" id="GO:0016887">
    <property type="term" value="F:ATP hydrolysis activity"/>
    <property type="evidence" value="ECO:0007669"/>
    <property type="project" value="InterPro"/>
</dbReference>
<evidence type="ECO:0000256" key="4">
    <source>
        <dbReference type="ARBA" id="ARBA00022475"/>
    </source>
</evidence>
<evidence type="ECO:0000256" key="5">
    <source>
        <dbReference type="ARBA" id="ARBA00022597"/>
    </source>
</evidence>
<reference evidence="12 13" key="1">
    <citation type="journal article" date="2015" name="Genome Announc.">
        <title>Expanding the biotechnology potential of lactobacilli through comparative genomics of 213 strains and associated genera.</title>
        <authorList>
            <person name="Sun Z."/>
            <person name="Harris H.M."/>
            <person name="McCann A."/>
            <person name="Guo C."/>
            <person name="Argimon S."/>
            <person name="Zhang W."/>
            <person name="Yang X."/>
            <person name="Jeffery I.B."/>
            <person name="Cooney J.C."/>
            <person name="Kagawa T.F."/>
            <person name="Liu W."/>
            <person name="Song Y."/>
            <person name="Salvetti E."/>
            <person name="Wrobel A."/>
            <person name="Rasinkangas P."/>
            <person name="Parkhill J."/>
            <person name="Rea M.C."/>
            <person name="O'Sullivan O."/>
            <person name="Ritari J."/>
            <person name="Douillard F.P."/>
            <person name="Paul Ross R."/>
            <person name="Yang R."/>
            <person name="Briner A.E."/>
            <person name="Felis G.E."/>
            <person name="de Vos W.M."/>
            <person name="Barrangou R."/>
            <person name="Klaenhammer T.R."/>
            <person name="Caufield P.W."/>
            <person name="Cui Y."/>
            <person name="Zhang H."/>
            <person name="O'Toole P.W."/>
        </authorList>
    </citation>
    <scope>NUCLEOTIDE SEQUENCE [LARGE SCALE GENOMIC DNA]</scope>
    <source>
        <strain evidence="12 13">DSM 20515</strain>
    </source>
</reference>
<dbReference type="RefSeq" id="WP_202813733.1">
    <property type="nucleotide sequence ID" value="NZ_AYYR01000054.1"/>
</dbReference>
<keyword evidence="10" id="KW-0472">Membrane</keyword>
<dbReference type="PROSITE" id="PS00211">
    <property type="entry name" value="ABC_TRANSPORTER_1"/>
    <property type="match status" value="1"/>
</dbReference>
<dbReference type="PATRIC" id="fig|1423733.4.peg.2586"/>
<evidence type="ECO:0000313" key="13">
    <source>
        <dbReference type="Proteomes" id="UP000051845"/>
    </source>
</evidence>
<feature type="domain" description="ABC transporter" evidence="11">
    <location>
        <begin position="256"/>
        <end position="498"/>
    </location>
</feature>
<dbReference type="InterPro" id="IPR003593">
    <property type="entry name" value="AAA+_ATPase"/>
</dbReference>
<evidence type="ECO:0000259" key="11">
    <source>
        <dbReference type="PROSITE" id="PS50893"/>
    </source>
</evidence>
<keyword evidence="3" id="KW-0813">Transport</keyword>
<evidence type="ECO:0000256" key="9">
    <source>
        <dbReference type="ARBA" id="ARBA00022967"/>
    </source>
</evidence>
<keyword evidence="4" id="KW-1003">Cell membrane</keyword>
<evidence type="ECO:0000256" key="8">
    <source>
        <dbReference type="ARBA" id="ARBA00022840"/>
    </source>
</evidence>
<keyword evidence="9" id="KW-1278">Translocase</keyword>
<dbReference type="GO" id="GO:0015749">
    <property type="term" value="P:monosaccharide transmembrane transport"/>
    <property type="evidence" value="ECO:0007669"/>
    <property type="project" value="UniProtKB-ARBA"/>
</dbReference>
<dbReference type="Gene3D" id="3.40.50.300">
    <property type="entry name" value="P-loop containing nucleotide triphosphate hydrolases"/>
    <property type="match status" value="2"/>
</dbReference>
<dbReference type="AlphaFoldDB" id="A0A0R2BBS7"/>
<dbReference type="EMBL" id="AYYR01000054">
    <property type="protein sequence ID" value="KRM75284.1"/>
    <property type="molecule type" value="Genomic_DNA"/>
</dbReference>
<evidence type="ECO:0000256" key="7">
    <source>
        <dbReference type="ARBA" id="ARBA00022741"/>
    </source>
</evidence>
<keyword evidence="5 12" id="KW-0762">Sugar transport</keyword>
<dbReference type="InterPro" id="IPR017871">
    <property type="entry name" value="ABC_transporter-like_CS"/>
</dbReference>